<evidence type="ECO:0000256" key="14">
    <source>
        <dbReference type="ARBA" id="ARBA00023204"/>
    </source>
</evidence>
<dbReference type="Gene3D" id="3.40.50.1010">
    <property type="entry name" value="5'-nuclease"/>
    <property type="match status" value="1"/>
</dbReference>
<dbReference type="GO" id="GO:0006281">
    <property type="term" value="P:DNA repair"/>
    <property type="evidence" value="ECO:0007669"/>
    <property type="project" value="UniProtKB-KW"/>
</dbReference>
<feature type="domain" description="XPG N-terminal" evidence="19">
    <location>
        <begin position="1"/>
        <end position="99"/>
    </location>
</feature>
<evidence type="ECO:0000256" key="5">
    <source>
        <dbReference type="ARBA" id="ARBA00022722"/>
    </source>
</evidence>
<keyword evidence="21" id="KW-1185">Reference proteome</keyword>
<evidence type="ECO:0000256" key="16">
    <source>
        <dbReference type="ARBA" id="ARBA00060210"/>
    </source>
</evidence>
<evidence type="ECO:0000256" key="15">
    <source>
        <dbReference type="ARBA" id="ARBA00023242"/>
    </source>
</evidence>
<dbReference type="InterPro" id="IPR029060">
    <property type="entry name" value="PIN-like_dom_sf"/>
</dbReference>
<evidence type="ECO:0000313" key="21">
    <source>
        <dbReference type="Proteomes" id="UP001237642"/>
    </source>
</evidence>
<dbReference type="CDD" id="cd09857">
    <property type="entry name" value="PIN_EXO1"/>
    <property type="match status" value="1"/>
</dbReference>
<feature type="compositionally biased region" description="Basic and acidic residues" evidence="17">
    <location>
        <begin position="506"/>
        <end position="519"/>
    </location>
</feature>
<keyword evidence="14" id="KW-0234">DNA repair</keyword>
<evidence type="ECO:0000256" key="2">
    <source>
        <dbReference type="ARBA" id="ARBA00004123"/>
    </source>
</evidence>
<dbReference type="SMART" id="SM00279">
    <property type="entry name" value="HhH2"/>
    <property type="match status" value="1"/>
</dbReference>
<evidence type="ECO:0000256" key="9">
    <source>
        <dbReference type="ARBA" id="ARBA00022801"/>
    </source>
</evidence>
<evidence type="ECO:0000259" key="18">
    <source>
        <dbReference type="SMART" id="SM00484"/>
    </source>
</evidence>
<evidence type="ECO:0000259" key="19">
    <source>
        <dbReference type="SMART" id="SM00485"/>
    </source>
</evidence>
<reference evidence="20" key="2">
    <citation type="submission" date="2023-05" db="EMBL/GenBank/DDBJ databases">
        <authorList>
            <person name="Schelkunov M.I."/>
        </authorList>
    </citation>
    <scope>NUCLEOTIDE SEQUENCE</scope>
    <source>
        <strain evidence="20">Hsosn_3</strain>
        <tissue evidence="20">Leaf</tissue>
    </source>
</reference>
<dbReference type="PANTHER" id="PTHR11081">
    <property type="entry name" value="FLAP ENDONUCLEASE FAMILY MEMBER"/>
    <property type="match status" value="1"/>
</dbReference>
<comment type="similarity">
    <text evidence="3">Belongs to the XPG/RAD2 endonuclease family. EXO1 subfamily.</text>
</comment>
<evidence type="ECO:0000256" key="11">
    <source>
        <dbReference type="ARBA" id="ARBA00022842"/>
    </source>
</evidence>
<dbReference type="GO" id="GO:0003677">
    <property type="term" value="F:DNA binding"/>
    <property type="evidence" value="ECO:0007669"/>
    <property type="project" value="UniProtKB-KW"/>
</dbReference>
<dbReference type="AlphaFoldDB" id="A0AAD8HMI0"/>
<dbReference type="SMART" id="SM00485">
    <property type="entry name" value="XPGN"/>
    <property type="match status" value="1"/>
</dbReference>
<evidence type="ECO:0000313" key="20">
    <source>
        <dbReference type="EMBL" id="KAK1368860.1"/>
    </source>
</evidence>
<keyword evidence="13" id="KW-0238">DNA-binding</keyword>
<feature type="region of interest" description="Disordered" evidence="17">
    <location>
        <begin position="501"/>
        <end position="520"/>
    </location>
</feature>
<keyword evidence="10 20" id="KW-0269">Exonuclease</keyword>
<dbReference type="InterPro" id="IPR037315">
    <property type="entry name" value="EXO1_H3TH"/>
</dbReference>
<keyword evidence="8" id="KW-0228">DNA excision</keyword>
<dbReference type="FunFam" id="1.10.150.20:FF:000011">
    <property type="entry name" value="exonuclease 1"/>
    <property type="match status" value="1"/>
</dbReference>
<dbReference type="SMART" id="SM00484">
    <property type="entry name" value="XPGI"/>
    <property type="match status" value="1"/>
</dbReference>
<dbReference type="EMBL" id="JAUIZM010000008">
    <property type="protein sequence ID" value="KAK1368860.1"/>
    <property type="molecule type" value="Genomic_DNA"/>
</dbReference>
<dbReference type="SUPFAM" id="SSF88723">
    <property type="entry name" value="PIN domain-like"/>
    <property type="match status" value="1"/>
</dbReference>
<dbReference type="FunFam" id="3.40.50.1010:FF:000002">
    <property type="entry name" value="Exonuclease 1, putative"/>
    <property type="match status" value="1"/>
</dbReference>
<comment type="cofactor">
    <cofactor evidence="1">
        <name>Mg(2+)</name>
        <dbReference type="ChEBI" id="CHEBI:18420"/>
    </cofactor>
</comment>
<evidence type="ECO:0000256" key="13">
    <source>
        <dbReference type="ARBA" id="ARBA00023125"/>
    </source>
</evidence>
<protein>
    <recommendedName>
        <fullName evidence="4">Exonuclease 1</fullName>
    </recommendedName>
</protein>
<evidence type="ECO:0000256" key="7">
    <source>
        <dbReference type="ARBA" id="ARBA00022763"/>
    </source>
</evidence>
<evidence type="ECO:0000256" key="8">
    <source>
        <dbReference type="ARBA" id="ARBA00022769"/>
    </source>
</evidence>
<keyword evidence="7" id="KW-0227">DNA damage</keyword>
<name>A0AAD8HMI0_9APIA</name>
<sequence length="911" mass="102596">MGIQGLLPLLKSTMVPIHIKDLKGCSVAVDTYSWLHKGALSCSKDLCLGQPTTKHIGYCMHRVNMLRHHGIKPILVFDGGHLPMKSEQENKRARSRKENLARALEHESGGNRSAAYECYSKAVDITPFIAYDLIQVLKQENVAYVVAPYEADAQMTFLAVSKLVDAVITEDSDLIPFGCPRIIYKMDKFGQGVEFQSSRLQQNKDLNLTGFTKQMFLEMCILSGCDYLQSLPGMGLKRAHALIKKFKSYDKVIKHLGYSNVAVPPLYEELFRKALLTFQHQRVYDPIKEDIHTAKGIAIGDLDPFTKLPFQEKCVTTVSVLDGTNQPNNTKLEGERKKIDLPVQKNLLTNYFCFASLEAKRKFQVPRVISKHPEMRSKVHTHEDINEAAFCYNLDCSRPAQPFSGELEDVDSTKDSVLNDVAAKSSVSSEFAHGTNDRDDDLRSLQSSFLHQPRDSSIYPCTVVNKVWQQHIESNTVMGKTRTEKKNVIVRSSYFQKKSVKGSGLENKDGEPLIKDSDPASRSLSTIHECEYKSALDRNEGETIFEKGHMEPDTVLGMLRVEQKNVIVRSPYFQKKSMKENGPENKDREMFVKDCNSRAMSVSTIQECQFKYTLDKSEGETIFEDRDPILQTPIKSVIDDHGNTNKTLLSNVAAADAQTSTAPMHKCKSAENEAPCKTGAESRKVVVRSSYFKHKVEKENDQETGVATSTCENTINDTGNKYCRGPNIKRKFDDNVHTEISARERLLARKCLRANESPSIRSTCTSDPEDAVETKNEQDKFGCNISHIDRYSDIAEKSIEKFASVISSFRYTSGSRPSGLRAPLKDVRNTCTNSRLNEAADLSKFAYVPTKRKTFPSRSNEAADLSKFAYVPTKQKTFPMPFECTWQVILSMFKVVGCNHHIHVVLWAPSH</sequence>
<keyword evidence="12" id="KW-0267">Excision nuclease</keyword>
<dbReference type="Pfam" id="PF00752">
    <property type="entry name" value="XPG_N"/>
    <property type="match status" value="1"/>
</dbReference>
<dbReference type="InterPro" id="IPR008918">
    <property type="entry name" value="HhH2"/>
</dbReference>
<feature type="domain" description="XPG-I" evidence="18">
    <location>
        <begin position="138"/>
        <end position="208"/>
    </location>
</feature>
<keyword evidence="11" id="KW-0460">Magnesium</keyword>
<dbReference type="CDD" id="cd09908">
    <property type="entry name" value="H3TH_EXO1"/>
    <property type="match status" value="1"/>
</dbReference>
<organism evidence="20 21">
    <name type="scientific">Heracleum sosnowskyi</name>
    <dbReference type="NCBI Taxonomy" id="360622"/>
    <lineage>
        <taxon>Eukaryota</taxon>
        <taxon>Viridiplantae</taxon>
        <taxon>Streptophyta</taxon>
        <taxon>Embryophyta</taxon>
        <taxon>Tracheophyta</taxon>
        <taxon>Spermatophyta</taxon>
        <taxon>Magnoliopsida</taxon>
        <taxon>eudicotyledons</taxon>
        <taxon>Gunneridae</taxon>
        <taxon>Pentapetalae</taxon>
        <taxon>asterids</taxon>
        <taxon>campanulids</taxon>
        <taxon>Apiales</taxon>
        <taxon>Apiaceae</taxon>
        <taxon>Apioideae</taxon>
        <taxon>apioid superclade</taxon>
        <taxon>Tordylieae</taxon>
        <taxon>Tordyliinae</taxon>
        <taxon>Heracleum</taxon>
    </lineage>
</organism>
<dbReference type="GO" id="GO:0035312">
    <property type="term" value="F:5'-3' DNA exonuclease activity"/>
    <property type="evidence" value="ECO:0007669"/>
    <property type="project" value="InterPro"/>
</dbReference>
<keyword evidence="9" id="KW-0378">Hydrolase</keyword>
<dbReference type="SUPFAM" id="SSF47807">
    <property type="entry name" value="5' to 3' exonuclease, C-terminal subdomain"/>
    <property type="match status" value="1"/>
</dbReference>
<keyword evidence="6" id="KW-0479">Metal-binding</keyword>
<comment type="function">
    <text evidence="16">Putative 5'-&gt;3' double-stranded DNA exonuclease which may also contain a cryptic 3'-&gt;5' double-stranded DNA exonuclease activity. May be involved in DNA mismatch repair (MMR).</text>
</comment>
<comment type="subcellular location">
    <subcellularLocation>
        <location evidence="2">Nucleus</location>
    </subcellularLocation>
</comment>
<dbReference type="InterPro" id="IPR044752">
    <property type="entry name" value="PIN-like_EXO1"/>
</dbReference>
<gene>
    <name evidence="20" type="ORF">POM88_034952</name>
</gene>
<dbReference type="PRINTS" id="PR00853">
    <property type="entry name" value="XPGRADSUPER"/>
</dbReference>
<reference evidence="20" key="1">
    <citation type="submission" date="2023-02" db="EMBL/GenBank/DDBJ databases">
        <title>Genome of toxic invasive species Heracleum sosnowskyi carries increased number of genes despite the absence of recent whole-genome duplications.</title>
        <authorList>
            <person name="Schelkunov M."/>
            <person name="Shtratnikova V."/>
            <person name="Makarenko M."/>
            <person name="Klepikova A."/>
            <person name="Omelchenko D."/>
            <person name="Novikova G."/>
            <person name="Obukhova E."/>
            <person name="Bogdanov V."/>
            <person name="Penin A."/>
            <person name="Logacheva M."/>
        </authorList>
    </citation>
    <scope>NUCLEOTIDE SEQUENCE</scope>
    <source>
        <strain evidence="20">Hsosn_3</strain>
        <tissue evidence="20">Leaf</tissue>
    </source>
</reference>
<proteinExistence type="inferred from homology"/>
<dbReference type="InterPro" id="IPR036279">
    <property type="entry name" value="5-3_exonuclease_C_sf"/>
</dbReference>
<evidence type="ECO:0000256" key="17">
    <source>
        <dbReference type="SAM" id="MobiDB-lite"/>
    </source>
</evidence>
<keyword evidence="15" id="KW-0539">Nucleus</keyword>
<evidence type="ECO:0000256" key="6">
    <source>
        <dbReference type="ARBA" id="ARBA00022723"/>
    </source>
</evidence>
<evidence type="ECO:0000256" key="3">
    <source>
        <dbReference type="ARBA" id="ARBA00010563"/>
    </source>
</evidence>
<dbReference type="Pfam" id="PF00867">
    <property type="entry name" value="XPG_I"/>
    <property type="match status" value="1"/>
</dbReference>
<evidence type="ECO:0000256" key="12">
    <source>
        <dbReference type="ARBA" id="ARBA00022881"/>
    </source>
</evidence>
<dbReference type="PROSITE" id="PS00841">
    <property type="entry name" value="XPG_1"/>
    <property type="match status" value="1"/>
</dbReference>
<dbReference type="InterPro" id="IPR006084">
    <property type="entry name" value="XPG/Rad2"/>
</dbReference>
<dbReference type="InterPro" id="IPR006086">
    <property type="entry name" value="XPG-I_dom"/>
</dbReference>
<evidence type="ECO:0000256" key="1">
    <source>
        <dbReference type="ARBA" id="ARBA00001946"/>
    </source>
</evidence>
<dbReference type="Proteomes" id="UP001237642">
    <property type="component" value="Unassembled WGS sequence"/>
</dbReference>
<dbReference type="GO" id="GO:0017108">
    <property type="term" value="F:5'-flap endonuclease activity"/>
    <property type="evidence" value="ECO:0007669"/>
    <property type="project" value="TreeGrafter"/>
</dbReference>
<dbReference type="InterPro" id="IPR019974">
    <property type="entry name" value="XPG_CS"/>
</dbReference>
<evidence type="ECO:0000256" key="10">
    <source>
        <dbReference type="ARBA" id="ARBA00022839"/>
    </source>
</evidence>
<evidence type="ECO:0000256" key="4">
    <source>
        <dbReference type="ARBA" id="ARBA00020324"/>
    </source>
</evidence>
<dbReference type="InterPro" id="IPR006085">
    <property type="entry name" value="XPG_DNA_repair_N"/>
</dbReference>
<dbReference type="PANTHER" id="PTHR11081:SF65">
    <property type="entry name" value="DNA DAMAGE-INDUCIBLE PROTEIN DIN7-RELATED"/>
    <property type="match status" value="1"/>
</dbReference>
<comment type="caution">
    <text evidence="20">The sequence shown here is derived from an EMBL/GenBank/DDBJ whole genome shotgun (WGS) entry which is preliminary data.</text>
</comment>
<dbReference type="Gene3D" id="1.10.150.20">
    <property type="entry name" value="5' to 3' exonuclease, C-terminal subdomain"/>
    <property type="match status" value="1"/>
</dbReference>
<keyword evidence="5" id="KW-0540">Nuclease</keyword>
<dbReference type="GO" id="GO:0005634">
    <property type="term" value="C:nucleus"/>
    <property type="evidence" value="ECO:0007669"/>
    <property type="project" value="UniProtKB-SubCell"/>
</dbReference>
<dbReference type="GO" id="GO:0046872">
    <property type="term" value="F:metal ion binding"/>
    <property type="evidence" value="ECO:0007669"/>
    <property type="project" value="UniProtKB-KW"/>
</dbReference>
<accession>A0AAD8HMI0</accession>